<dbReference type="PROSITE" id="PS50850">
    <property type="entry name" value="MFS"/>
    <property type="match status" value="1"/>
</dbReference>
<feature type="transmembrane region" description="Helical" evidence="8">
    <location>
        <begin position="498"/>
        <end position="516"/>
    </location>
</feature>
<dbReference type="InterPro" id="IPR020846">
    <property type="entry name" value="MFS_dom"/>
</dbReference>
<keyword evidence="11" id="KW-1185">Reference proteome</keyword>
<dbReference type="OrthoDB" id="434240at2759"/>
<dbReference type="GO" id="GO:0042128">
    <property type="term" value="P:nitrate assimilation"/>
    <property type="evidence" value="ECO:0007669"/>
    <property type="project" value="UniProtKB-UniRule"/>
</dbReference>
<keyword evidence="8" id="KW-1003">Cell membrane</keyword>
<evidence type="ECO:0000256" key="8">
    <source>
        <dbReference type="RuleBase" id="RU366033"/>
    </source>
</evidence>
<organism evidence="10 11">
    <name type="scientific">Didymella rabiei</name>
    <name type="common">Chickpea ascochyta blight fungus</name>
    <name type="synonym">Mycosphaerella rabiei</name>
    <dbReference type="NCBI Taxonomy" id="5454"/>
    <lineage>
        <taxon>Eukaryota</taxon>
        <taxon>Fungi</taxon>
        <taxon>Dikarya</taxon>
        <taxon>Ascomycota</taxon>
        <taxon>Pezizomycotina</taxon>
        <taxon>Dothideomycetes</taxon>
        <taxon>Pleosporomycetidae</taxon>
        <taxon>Pleosporales</taxon>
        <taxon>Pleosporineae</taxon>
        <taxon>Didymellaceae</taxon>
        <taxon>Ascochyta</taxon>
    </lineage>
</organism>
<feature type="transmembrane region" description="Helical" evidence="8">
    <location>
        <begin position="467"/>
        <end position="486"/>
    </location>
</feature>
<evidence type="ECO:0000256" key="2">
    <source>
        <dbReference type="ARBA" id="ARBA00008432"/>
    </source>
</evidence>
<evidence type="ECO:0000313" key="11">
    <source>
        <dbReference type="Proteomes" id="UP000076837"/>
    </source>
</evidence>
<dbReference type="STRING" id="5454.A0A163CQ44"/>
<reference evidence="10 11" key="1">
    <citation type="journal article" date="2016" name="Sci. Rep.">
        <title>Draft genome sequencing and secretome analysis of fungal phytopathogen Ascochyta rabiei provides insight into the necrotrophic effector repertoire.</title>
        <authorList>
            <person name="Verma S."/>
            <person name="Gazara R.K."/>
            <person name="Nizam S."/>
            <person name="Parween S."/>
            <person name="Chattopadhyay D."/>
            <person name="Verma P.K."/>
        </authorList>
    </citation>
    <scope>NUCLEOTIDE SEQUENCE [LARGE SCALE GENOMIC DNA]</scope>
    <source>
        <strain evidence="10 11">ArDII</strain>
    </source>
</reference>
<feature type="transmembrane region" description="Helical" evidence="8">
    <location>
        <begin position="36"/>
        <end position="54"/>
    </location>
</feature>
<dbReference type="Proteomes" id="UP000076837">
    <property type="component" value="Unassembled WGS sequence"/>
</dbReference>
<protein>
    <recommendedName>
        <fullName evidence="8">Nitrate/nitrite transporter</fullName>
    </recommendedName>
</protein>
<feature type="transmembrane region" description="Helical" evidence="8">
    <location>
        <begin position="128"/>
        <end position="148"/>
    </location>
</feature>
<dbReference type="NCBIfam" id="TIGR00886">
    <property type="entry name" value="2A0108"/>
    <property type="match status" value="1"/>
</dbReference>
<dbReference type="InterPro" id="IPR044772">
    <property type="entry name" value="NO3_transporter"/>
</dbReference>
<keyword evidence="3 8" id="KW-0813">Transport</keyword>
<name>A0A163CQ44_DIDRA</name>
<dbReference type="GO" id="GO:0005886">
    <property type="term" value="C:plasma membrane"/>
    <property type="evidence" value="ECO:0007669"/>
    <property type="project" value="UniProtKB-SubCell"/>
</dbReference>
<dbReference type="Pfam" id="PF07690">
    <property type="entry name" value="MFS_1"/>
    <property type="match status" value="1"/>
</dbReference>
<feature type="transmembrane region" description="Helical" evidence="8">
    <location>
        <begin position="74"/>
        <end position="91"/>
    </location>
</feature>
<keyword evidence="6 8" id="KW-0534">Nitrate assimilation</keyword>
<dbReference type="AlphaFoldDB" id="A0A163CQ44"/>
<dbReference type="GO" id="GO:0015112">
    <property type="term" value="F:nitrate transmembrane transporter activity"/>
    <property type="evidence" value="ECO:0007669"/>
    <property type="project" value="UniProtKB-UniRule"/>
</dbReference>
<accession>A0A163CQ44</accession>
<keyword evidence="7 8" id="KW-0472">Membrane</keyword>
<keyword evidence="5 8" id="KW-1133">Transmembrane helix</keyword>
<comment type="caution">
    <text evidence="8">Lacks conserved residue(s) required for the propagation of feature annotation.</text>
</comment>
<evidence type="ECO:0000256" key="5">
    <source>
        <dbReference type="ARBA" id="ARBA00022989"/>
    </source>
</evidence>
<dbReference type="InterPro" id="IPR011701">
    <property type="entry name" value="MFS"/>
</dbReference>
<feature type="region of interest" description="Disordered" evidence="9">
    <location>
        <begin position="238"/>
        <end position="302"/>
    </location>
</feature>
<feature type="transmembrane region" description="Helical" evidence="8">
    <location>
        <begin position="160"/>
        <end position="179"/>
    </location>
</feature>
<feature type="compositionally biased region" description="Basic and acidic residues" evidence="9">
    <location>
        <begin position="289"/>
        <end position="300"/>
    </location>
</feature>
<dbReference type="GO" id="GO:0015113">
    <property type="term" value="F:nitrite transmembrane transporter activity"/>
    <property type="evidence" value="ECO:0007669"/>
    <property type="project" value="InterPro"/>
</dbReference>
<feature type="transmembrane region" description="Helical" evidence="8">
    <location>
        <begin position="103"/>
        <end position="122"/>
    </location>
</feature>
<dbReference type="SUPFAM" id="SSF103473">
    <property type="entry name" value="MFS general substrate transporter"/>
    <property type="match status" value="1"/>
</dbReference>
<evidence type="ECO:0000256" key="7">
    <source>
        <dbReference type="ARBA" id="ARBA00023136"/>
    </source>
</evidence>
<comment type="subcellular location">
    <subcellularLocation>
        <location evidence="8">Cell membrane</location>
        <topology evidence="8">Multi-pass membrane protein</topology>
    </subcellularLocation>
    <subcellularLocation>
        <location evidence="1">Membrane</location>
        <topology evidence="1">Multi-pass membrane protein</topology>
    </subcellularLocation>
</comment>
<keyword evidence="4 8" id="KW-0812">Transmembrane</keyword>
<evidence type="ECO:0000256" key="6">
    <source>
        <dbReference type="ARBA" id="ARBA00023063"/>
    </source>
</evidence>
<sequence>MDTFSLLWRSPEVNPINQKARSIPFLNPVSTTYGRTFFFSWFGFMIAFWSWYAFPPLLADVIAGDIHMKPYQVANSNIIALTATLIVRLVAGPCCDRFGPRLTFAGCLLAGAIPTFLAGAVYNASGLYALRFFIGILGGSFVPCQVWTTGFFDKNVVGTANALAGGLGNLGGGITYFVMPAVYKALVSDGLPSHKAWRVSFVVPGILIVFVAVCLVLLCEDTPTGNWNDRMAAAEESLRRHGVEPEQQEGQVVNIEGDLQDVPRTSPASSRLGSTAGIEKSRAPSLAGEDEKKHGWKDNEAQQTDAQMYNTASTEVVQKPSLTSILATMFSLQTLVPAACYFCTFGAELSINSILSNYYKHNFPTLSLQASGNWAAMFGLLNGVARPLGGYLSDLAYRRSNSNVWAKKAVLHTYGILTGVFLITIGVLNPRDQSTMFGLVGAMAVFLEGGNGADFGLVPHIHPHANGVVSGFTGAMGNLGGIVFAIIFRYNGKDYGRVFYIIGAIVIGINVAVGWIRPVAKKHVGAP</sequence>
<proteinExistence type="inferred from homology"/>
<gene>
    <name evidence="10" type="ORF">ST47_g6238</name>
</gene>
<evidence type="ECO:0000313" key="10">
    <source>
        <dbReference type="EMBL" id="KZM22620.1"/>
    </source>
</evidence>
<evidence type="ECO:0000256" key="9">
    <source>
        <dbReference type="SAM" id="MobiDB-lite"/>
    </source>
</evidence>
<dbReference type="Gene3D" id="1.20.1250.20">
    <property type="entry name" value="MFS general substrate transporter like domains"/>
    <property type="match status" value="2"/>
</dbReference>
<evidence type="ECO:0000256" key="4">
    <source>
        <dbReference type="ARBA" id="ARBA00022692"/>
    </source>
</evidence>
<dbReference type="InterPro" id="IPR004737">
    <property type="entry name" value="NO3_transporter_NarK/NarU-like"/>
</dbReference>
<comment type="caution">
    <text evidence="10">The sequence shown here is derived from an EMBL/GenBank/DDBJ whole genome shotgun (WGS) entry which is preliminary data.</text>
</comment>
<evidence type="ECO:0000256" key="3">
    <source>
        <dbReference type="ARBA" id="ARBA00022448"/>
    </source>
</evidence>
<dbReference type="EMBL" id="JYNV01000212">
    <property type="protein sequence ID" value="KZM22620.1"/>
    <property type="molecule type" value="Genomic_DNA"/>
</dbReference>
<feature type="transmembrane region" description="Helical" evidence="8">
    <location>
        <begin position="409"/>
        <end position="428"/>
    </location>
</feature>
<dbReference type="InterPro" id="IPR036259">
    <property type="entry name" value="MFS_trans_sf"/>
</dbReference>
<comment type="similarity">
    <text evidence="2 8">Belongs to the major facilitator superfamily. Nitrate/nitrite porter (TC 2.A.1.8) family.</text>
</comment>
<dbReference type="PANTHER" id="PTHR23515">
    <property type="entry name" value="HIGH-AFFINITY NITRATE TRANSPORTER 2.3"/>
    <property type="match status" value="1"/>
</dbReference>
<evidence type="ECO:0000256" key="1">
    <source>
        <dbReference type="ARBA" id="ARBA00004141"/>
    </source>
</evidence>
<feature type="transmembrane region" description="Helical" evidence="8">
    <location>
        <begin position="199"/>
        <end position="219"/>
    </location>
</feature>